<feature type="signal peptide" evidence="3">
    <location>
        <begin position="1"/>
        <end position="25"/>
    </location>
</feature>
<evidence type="ECO:0000313" key="4">
    <source>
        <dbReference type="EMBL" id="UWP84687.1"/>
    </source>
</evidence>
<evidence type="ECO:0008006" key="6">
    <source>
        <dbReference type="Google" id="ProtNLM"/>
    </source>
</evidence>
<dbReference type="Proteomes" id="UP001059617">
    <property type="component" value="Chromosome"/>
</dbReference>
<feature type="chain" id="PRO_5046054317" description="Gram-positive cocci surface proteins LPxTG domain-containing protein" evidence="3">
    <location>
        <begin position="26"/>
        <end position="184"/>
    </location>
</feature>
<dbReference type="EMBL" id="CP073720">
    <property type="protein sequence ID" value="UWP84687.1"/>
    <property type="molecule type" value="Genomic_DNA"/>
</dbReference>
<accession>A0ABY5W564</accession>
<evidence type="ECO:0000256" key="3">
    <source>
        <dbReference type="SAM" id="SignalP"/>
    </source>
</evidence>
<dbReference type="RefSeq" id="WP_259862625.1">
    <property type="nucleotide sequence ID" value="NZ_BAAAST010000069.1"/>
</dbReference>
<feature type="transmembrane region" description="Helical" evidence="2">
    <location>
        <begin position="158"/>
        <end position="178"/>
    </location>
</feature>
<feature type="compositionally biased region" description="Low complexity" evidence="1">
    <location>
        <begin position="27"/>
        <end position="44"/>
    </location>
</feature>
<evidence type="ECO:0000313" key="5">
    <source>
        <dbReference type="Proteomes" id="UP001059617"/>
    </source>
</evidence>
<gene>
    <name evidence="4" type="ORF">Dfulv_10810</name>
</gene>
<keyword evidence="2" id="KW-0472">Membrane</keyword>
<sequence>MRRILSGVALGGVTALLVLPGVAAAEPSGSASASPSASASVSPGTTETISPASPVGSVSPETVQPGGRVTFSIVCAVGVRSADVAGTVLGLSARLPMQAGSTSGVFSLAVDIPQSISPGTFLVSLDCADGTSSVVQLVVSPSGGVPAGGGATTRGANAALMATGGSLLVIGAAGALLLRRGRPS</sequence>
<keyword evidence="5" id="KW-1185">Reference proteome</keyword>
<name>A0ABY5W564_9ACTN</name>
<proteinExistence type="predicted"/>
<keyword evidence="2" id="KW-0812">Transmembrane</keyword>
<feature type="region of interest" description="Disordered" evidence="1">
    <location>
        <begin position="27"/>
        <end position="62"/>
    </location>
</feature>
<keyword evidence="3" id="KW-0732">Signal</keyword>
<evidence type="ECO:0000256" key="2">
    <source>
        <dbReference type="SAM" id="Phobius"/>
    </source>
</evidence>
<protein>
    <recommendedName>
        <fullName evidence="6">Gram-positive cocci surface proteins LPxTG domain-containing protein</fullName>
    </recommendedName>
</protein>
<keyword evidence="2" id="KW-1133">Transmembrane helix</keyword>
<reference evidence="4" key="1">
    <citation type="submission" date="2021-04" db="EMBL/GenBank/DDBJ databases">
        <authorList>
            <person name="Hartkoorn R.C."/>
            <person name="Beaudoing E."/>
            <person name="Hot D."/>
        </authorList>
    </citation>
    <scope>NUCLEOTIDE SEQUENCE</scope>
    <source>
        <strain evidence="4">NRRL B-16292</strain>
    </source>
</reference>
<evidence type="ECO:0000256" key="1">
    <source>
        <dbReference type="SAM" id="MobiDB-lite"/>
    </source>
</evidence>
<organism evidence="4 5">
    <name type="scientific">Dactylosporangium fulvum</name>
    <dbReference type="NCBI Taxonomy" id="53359"/>
    <lineage>
        <taxon>Bacteria</taxon>
        <taxon>Bacillati</taxon>
        <taxon>Actinomycetota</taxon>
        <taxon>Actinomycetes</taxon>
        <taxon>Micromonosporales</taxon>
        <taxon>Micromonosporaceae</taxon>
        <taxon>Dactylosporangium</taxon>
    </lineage>
</organism>
<reference evidence="4" key="2">
    <citation type="submission" date="2022-09" db="EMBL/GenBank/DDBJ databases">
        <title>Biosynthetic gene clusters of Dactylosporangioum fulvum.</title>
        <authorList>
            <person name="Caradec T."/>
        </authorList>
    </citation>
    <scope>NUCLEOTIDE SEQUENCE</scope>
    <source>
        <strain evidence="4">NRRL B-16292</strain>
    </source>
</reference>